<proteinExistence type="inferred from homology"/>
<dbReference type="InterPro" id="IPR004662">
    <property type="entry name" value="AcgluKinase_fam"/>
</dbReference>
<evidence type="ECO:0000256" key="6">
    <source>
        <dbReference type="ARBA" id="ARBA00022741"/>
    </source>
</evidence>
<dbReference type="PIRSF" id="PIRSF000728">
    <property type="entry name" value="NAGK"/>
    <property type="match status" value="1"/>
</dbReference>
<dbReference type="HAMAP" id="MF_00082">
    <property type="entry name" value="ArgB"/>
    <property type="match status" value="1"/>
</dbReference>
<gene>
    <name evidence="10" type="ORF">METZ01_LOCUS45940</name>
</gene>
<keyword evidence="4" id="KW-0028">Amino-acid biosynthesis</keyword>
<reference evidence="10" key="1">
    <citation type="submission" date="2018-05" db="EMBL/GenBank/DDBJ databases">
        <authorList>
            <person name="Lanie J.A."/>
            <person name="Ng W.-L."/>
            <person name="Kazmierczak K.M."/>
            <person name="Andrzejewski T.M."/>
            <person name="Davidsen T.M."/>
            <person name="Wayne K.J."/>
            <person name="Tettelin H."/>
            <person name="Glass J.I."/>
            <person name="Rusch D."/>
            <person name="Podicherti R."/>
            <person name="Tsui H.-C.T."/>
            <person name="Winkler M.E."/>
        </authorList>
    </citation>
    <scope>NUCLEOTIDE SEQUENCE</scope>
</reference>
<keyword evidence="6" id="KW-0547">Nucleotide-binding</keyword>
<dbReference type="CDD" id="cd04238">
    <property type="entry name" value="AAK_NAGK-like"/>
    <property type="match status" value="1"/>
</dbReference>
<dbReference type="GO" id="GO:0005524">
    <property type="term" value="F:ATP binding"/>
    <property type="evidence" value="ECO:0007669"/>
    <property type="project" value="UniProtKB-KW"/>
</dbReference>
<dbReference type="NCBIfam" id="TIGR00761">
    <property type="entry name" value="argB"/>
    <property type="match status" value="1"/>
</dbReference>
<evidence type="ECO:0000313" key="10">
    <source>
        <dbReference type="EMBL" id="SUZ93086.1"/>
    </source>
</evidence>
<keyword evidence="3" id="KW-0055">Arginine biosynthesis</keyword>
<evidence type="ECO:0000256" key="8">
    <source>
        <dbReference type="ARBA" id="ARBA00022840"/>
    </source>
</evidence>
<dbReference type="EC" id="2.7.2.8" evidence="2"/>
<dbReference type="FunFam" id="3.40.1160.10:FF:000004">
    <property type="entry name" value="Acetylglutamate kinase"/>
    <property type="match status" value="1"/>
</dbReference>
<evidence type="ECO:0000256" key="3">
    <source>
        <dbReference type="ARBA" id="ARBA00022571"/>
    </source>
</evidence>
<dbReference type="GO" id="GO:0003991">
    <property type="term" value="F:acetylglutamate kinase activity"/>
    <property type="evidence" value="ECO:0007669"/>
    <property type="project" value="UniProtKB-EC"/>
</dbReference>
<name>A0A381RMJ5_9ZZZZ</name>
<sequence length="296" mass="31236">MFSEINHSQPDDRLEISPSMKSNDEFVDQQPNTGDVPANKQSLTVIKIGGSTLGNHDTTLMDLVELQKKGEKFVVIHGGGKTISEWMEKQGIRPKFVNGLRVTDSQSLDIVVAVLTGVINKSIVASINSLGGRAIGISGADGNMVSAEIADPELGYVGKIKSVDTAPIEAILEAGYIPVIAPVGIHSDSDDHSKLLNINADTVAGYVSSSINADRMVFLTDVEGVLDSSKRLISRMTKRQADSLVASHVIDGGMIPKMEACIEALLGGAISQIVDGRAPGALKDVVSGHKLGTRIG</sequence>
<accession>A0A381RMJ5</accession>
<dbReference type="Pfam" id="PF00696">
    <property type="entry name" value="AA_kinase"/>
    <property type="match status" value="1"/>
</dbReference>
<keyword evidence="5" id="KW-0808">Transferase</keyword>
<dbReference type="PANTHER" id="PTHR23342:SF0">
    <property type="entry name" value="N-ACETYLGLUTAMATE SYNTHASE, MITOCHONDRIAL"/>
    <property type="match status" value="1"/>
</dbReference>
<dbReference type="InterPro" id="IPR001057">
    <property type="entry name" value="Glu/AcGlu_kinase"/>
</dbReference>
<dbReference type="InterPro" id="IPR037528">
    <property type="entry name" value="ArgB"/>
</dbReference>
<evidence type="ECO:0000256" key="4">
    <source>
        <dbReference type="ARBA" id="ARBA00022605"/>
    </source>
</evidence>
<dbReference type="SUPFAM" id="SSF53633">
    <property type="entry name" value="Carbamate kinase-like"/>
    <property type="match status" value="1"/>
</dbReference>
<dbReference type="GO" id="GO:0005737">
    <property type="term" value="C:cytoplasm"/>
    <property type="evidence" value="ECO:0007669"/>
    <property type="project" value="InterPro"/>
</dbReference>
<organism evidence="10">
    <name type="scientific">marine metagenome</name>
    <dbReference type="NCBI Taxonomy" id="408172"/>
    <lineage>
        <taxon>unclassified sequences</taxon>
        <taxon>metagenomes</taxon>
        <taxon>ecological metagenomes</taxon>
    </lineage>
</organism>
<dbReference type="InterPro" id="IPR036393">
    <property type="entry name" value="AceGlu_kinase-like_sf"/>
</dbReference>
<evidence type="ECO:0000256" key="5">
    <source>
        <dbReference type="ARBA" id="ARBA00022679"/>
    </source>
</evidence>
<dbReference type="Gene3D" id="3.40.1160.10">
    <property type="entry name" value="Acetylglutamate kinase-like"/>
    <property type="match status" value="1"/>
</dbReference>
<dbReference type="EMBL" id="UINC01002117">
    <property type="protein sequence ID" value="SUZ93086.1"/>
    <property type="molecule type" value="Genomic_DNA"/>
</dbReference>
<evidence type="ECO:0000256" key="1">
    <source>
        <dbReference type="ARBA" id="ARBA00004828"/>
    </source>
</evidence>
<dbReference type="GO" id="GO:0006526">
    <property type="term" value="P:L-arginine biosynthetic process"/>
    <property type="evidence" value="ECO:0007669"/>
    <property type="project" value="UniProtKB-KW"/>
</dbReference>
<evidence type="ECO:0000256" key="7">
    <source>
        <dbReference type="ARBA" id="ARBA00022777"/>
    </source>
</evidence>
<dbReference type="PANTHER" id="PTHR23342">
    <property type="entry name" value="N-ACETYLGLUTAMATE SYNTHASE"/>
    <property type="match status" value="1"/>
</dbReference>
<protein>
    <recommendedName>
        <fullName evidence="2">acetylglutamate kinase</fullName>
        <ecNumber evidence="2">2.7.2.8</ecNumber>
    </recommendedName>
</protein>
<keyword evidence="8" id="KW-0067">ATP-binding</keyword>
<dbReference type="PRINTS" id="PR00474">
    <property type="entry name" value="GLU5KINASE"/>
</dbReference>
<dbReference type="AlphaFoldDB" id="A0A381RMJ5"/>
<evidence type="ECO:0000256" key="2">
    <source>
        <dbReference type="ARBA" id="ARBA00013065"/>
    </source>
</evidence>
<evidence type="ECO:0000259" key="9">
    <source>
        <dbReference type="Pfam" id="PF00696"/>
    </source>
</evidence>
<feature type="domain" description="Aspartate/glutamate/uridylate kinase" evidence="9">
    <location>
        <begin position="43"/>
        <end position="271"/>
    </location>
</feature>
<keyword evidence="7" id="KW-0418">Kinase</keyword>
<comment type="pathway">
    <text evidence="1">Amino-acid biosynthesis; L-arginine biosynthesis; N(2)-acetyl-L-ornithine from L-glutamate: step 2/4.</text>
</comment>
<dbReference type="InterPro" id="IPR001048">
    <property type="entry name" value="Asp/Glu/Uridylate_kinase"/>
</dbReference>